<accession>A0A8R1I7R6</accession>
<dbReference type="InterPro" id="IPR025898">
    <property type="entry name" value="Tc3_transposase_DNA-bd_dom"/>
</dbReference>
<evidence type="ECO:0000313" key="4">
    <source>
        <dbReference type="EnsemblMetazoa" id="CJA27895.1"/>
    </source>
</evidence>
<dbReference type="Gene3D" id="1.10.10.60">
    <property type="entry name" value="Homeodomain-like"/>
    <property type="match status" value="1"/>
</dbReference>
<dbReference type="GO" id="GO:0003677">
    <property type="term" value="F:DNA binding"/>
    <property type="evidence" value="ECO:0007669"/>
    <property type="project" value="InterPro"/>
</dbReference>
<dbReference type="EnsemblMetazoa" id="CJA27895.1">
    <property type="protein sequence ID" value="CJA27895.1"/>
    <property type="gene ID" value="WBGene00183468"/>
</dbReference>
<dbReference type="InterPro" id="IPR036388">
    <property type="entry name" value="WH-like_DNA-bd_sf"/>
</dbReference>
<dbReference type="InterPro" id="IPR048703">
    <property type="entry name" value="Tnp_Tc3-like_HTH"/>
</dbReference>
<feature type="domain" description="Tc3 transposase DNA binding" evidence="2">
    <location>
        <begin position="3"/>
        <end position="52"/>
    </location>
</feature>
<reference evidence="4" key="2">
    <citation type="submission" date="2022-06" db="UniProtKB">
        <authorList>
            <consortium name="EnsemblMetazoa"/>
        </authorList>
    </citation>
    <scope>IDENTIFICATION</scope>
    <source>
        <strain evidence="4">DF5081</strain>
    </source>
</reference>
<evidence type="ECO:0000259" key="3">
    <source>
        <dbReference type="Pfam" id="PF21517"/>
    </source>
</evidence>
<dbReference type="SUPFAM" id="SSF46689">
    <property type="entry name" value="Homeodomain-like"/>
    <property type="match status" value="1"/>
</dbReference>
<evidence type="ECO:0000256" key="1">
    <source>
        <dbReference type="ARBA" id="ARBA00004123"/>
    </source>
</evidence>
<feature type="domain" description="Transposable element Tc3 transposase-like DNA-binding HTH" evidence="3">
    <location>
        <begin position="64"/>
        <end position="86"/>
    </location>
</feature>
<dbReference type="Pfam" id="PF11427">
    <property type="entry name" value="HTH_Tnp_Tc3_1"/>
    <property type="match status" value="1"/>
</dbReference>
<dbReference type="Proteomes" id="UP000005237">
    <property type="component" value="Unassembled WGS sequence"/>
</dbReference>
<comment type="subcellular location">
    <subcellularLocation>
        <location evidence="1">Nucleus</location>
    </subcellularLocation>
</comment>
<organism evidence="4 5">
    <name type="scientific">Caenorhabditis japonica</name>
    <dbReference type="NCBI Taxonomy" id="281687"/>
    <lineage>
        <taxon>Eukaryota</taxon>
        <taxon>Metazoa</taxon>
        <taxon>Ecdysozoa</taxon>
        <taxon>Nematoda</taxon>
        <taxon>Chromadorea</taxon>
        <taxon>Rhabditida</taxon>
        <taxon>Rhabditina</taxon>
        <taxon>Rhabditomorpha</taxon>
        <taxon>Rhabditoidea</taxon>
        <taxon>Rhabditidae</taxon>
        <taxon>Peloderinae</taxon>
        <taxon>Caenorhabditis</taxon>
    </lineage>
</organism>
<keyword evidence="5" id="KW-1185">Reference proteome</keyword>
<dbReference type="AlphaFoldDB" id="A0A8R1I7R6"/>
<reference evidence="5" key="1">
    <citation type="submission" date="2010-08" db="EMBL/GenBank/DDBJ databases">
        <authorList>
            <consortium name="Caenorhabditis japonica Sequencing Consortium"/>
            <person name="Wilson R.K."/>
        </authorList>
    </citation>
    <scope>NUCLEOTIDE SEQUENCE [LARGE SCALE GENOMIC DNA]</scope>
    <source>
        <strain evidence="5">DF5081</strain>
    </source>
</reference>
<evidence type="ECO:0000313" key="5">
    <source>
        <dbReference type="Proteomes" id="UP000005237"/>
    </source>
</evidence>
<evidence type="ECO:0000259" key="2">
    <source>
        <dbReference type="Pfam" id="PF11427"/>
    </source>
</evidence>
<dbReference type="Gene3D" id="1.10.10.10">
    <property type="entry name" value="Winged helix-like DNA-binding domain superfamily/Winged helix DNA-binding domain"/>
    <property type="match status" value="1"/>
</dbReference>
<dbReference type="Pfam" id="PF21517">
    <property type="entry name" value="HTH_Tnp_Tc3_2_like"/>
    <property type="match status" value="1"/>
</dbReference>
<name>A0A8R1I7R6_CAEJA</name>
<protein>
    <submittedName>
        <fullName evidence="4">HTH_Tnp_Tc3_1 domain-containing protein</fullName>
    </submittedName>
</protein>
<proteinExistence type="predicted"/>
<sequence>MGRGKTLTIPERAQVDLMVQLNLSLSLMSAKINRSRTLINFYISDPVAYGTSKSTGRPRKFKQRDERNVARAVPNTMKSAKDVGAEIFSVRSAANALPSHSGGRGHIGDERVQKIKRAVADVLF</sequence>
<dbReference type="InterPro" id="IPR009057">
    <property type="entry name" value="Homeodomain-like_sf"/>
</dbReference>
<dbReference type="GO" id="GO:0005634">
    <property type="term" value="C:nucleus"/>
    <property type="evidence" value="ECO:0007669"/>
    <property type="project" value="UniProtKB-SubCell"/>
</dbReference>